<dbReference type="PROSITE" id="PS51192">
    <property type="entry name" value="HELICASE_ATP_BIND_1"/>
    <property type="match status" value="1"/>
</dbReference>
<keyword evidence="4" id="KW-0067">ATP-binding</keyword>
<dbReference type="InterPro" id="IPR050079">
    <property type="entry name" value="DEAD_box_RNA_helicase"/>
</dbReference>
<keyword evidence="3 6" id="KW-0347">Helicase</keyword>
<sequence>MTAFSTLNVLPPAQLTNLNELGYLTMTPVQAAALPAILAGKDVRVQAKTGSGKTAAFGLGLLQQIDASLFQTQALVLCPTRELADQVAGELRRLARFLPNTKILTLCGGQPFGMQRDSLQHAPHIIVATPGRLLDHLQKGTVSLDALNTLVMDEADRMLDMGFSDAIDDVIRFAPASRQTLLFSATWPEAIA</sequence>
<dbReference type="InterPro" id="IPR044742">
    <property type="entry name" value="DEAD/DEAH_RhlB"/>
</dbReference>
<evidence type="ECO:0000313" key="6">
    <source>
        <dbReference type="EMBL" id="MWT21417.1"/>
    </source>
</evidence>
<organism evidence="6 7">
    <name type="scientific">Escherichia coli</name>
    <dbReference type="NCBI Taxonomy" id="562"/>
    <lineage>
        <taxon>Bacteria</taxon>
        <taxon>Pseudomonadati</taxon>
        <taxon>Pseudomonadota</taxon>
        <taxon>Gammaproteobacteria</taxon>
        <taxon>Enterobacterales</taxon>
        <taxon>Enterobacteriaceae</taxon>
        <taxon>Escherichia</taxon>
    </lineage>
</organism>
<dbReference type="Pfam" id="PF00270">
    <property type="entry name" value="DEAD"/>
    <property type="match status" value="1"/>
</dbReference>
<dbReference type="InterPro" id="IPR027417">
    <property type="entry name" value="P-loop_NTPase"/>
</dbReference>
<dbReference type="InterPro" id="IPR000629">
    <property type="entry name" value="RNA-helicase_DEAD-box_CS"/>
</dbReference>
<proteinExistence type="predicted"/>
<gene>
    <name evidence="6" type="ORF">GP965_10860</name>
</gene>
<evidence type="ECO:0000256" key="3">
    <source>
        <dbReference type="ARBA" id="ARBA00022806"/>
    </source>
</evidence>
<evidence type="ECO:0000259" key="5">
    <source>
        <dbReference type="PROSITE" id="PS51192"/>
    </source>
</evidence>
<dbReference type="PROSITE" id="PS00039">
    <property type="entry name" value="DEAD_ATP_HELICASE"/>
    <property type="match status" value="1"/>
</dbReference>
<feature type="non-terminal residue" evidence="6">
    <location>
        <position position="192"/>
    </location>
</feature>
<dbReference type="InterPro" id="IPR014001">
    <property type="entry name" value="Helicase_ATP-bd"/>
</dbReference>
<dbReference type="Gene3D" id="3.40.50.300">
    <property type="entry name" value="P-loop containing nucleotide triphosphate hydrolases"/>
    <property type="match status" value="1"/>
</dbReference>
<dbReference type="Proteomes" id="UP000462410">
    <property type="component" value="Unassembled WGS sequence"/>
</dbReference>
<dbReference type="GO" id="GO:0003676">
    <property type="term" value="F:nucleic acid binding"/>
    <property type="evidence" value="ECO:0007669"/>
    <property type="project" value="InterPro"/>
</dbReference>
<dbReference type="CDD" id="cd00268">
    <property type="entry name" value="DEADc"/>
    <property type="match status" value="1"/>
</dbReference>
<evidence type="ECO:0000256" key="1">
    <source>
        <dbReference type="ARBA" id="ARBA00022741"/>
    </source>
</evidence>
<comment type="caution">
    <text evidence="6">The sequence shown here is derived from an EMBL/GenBank/DDBJ whole genome shotgun (WGS) entry which is preliminary data.</text>
</comment>
<evidence type="ECO:0000313" key="7">
    <source>
        <dbReference type="Proteomes" id="UP000462410"/>
    </source>
</evidence>
<evidence type="ECO:0000256" key="2">
    <source>
        <dbReference type="ARBA" id="ARBA00022801"/>
    </source>
</evidence>
<reference evidence="6 7" key="1">
    <citation type="submission" date="2019-12" db="EMBL/GenBank/DDBJ databases">
        <title>Enteriobacteria Tanzani isolates_8377-8380.</title>
        <authorList>
            <person name="Subbiah M."/>
            <person name="Call D."/>
        </authorList>
    </citation>
    <scope>NUCLEOTIDE SEQUENCE [LARGE SCALE GENOMIC DNA]</scope>
    <source>
        <strain evidence="6 7">8378wH8</strain>
    </source>
</reference>
<dbReference type="GO" id="GO:0005524">
    <property type="term" value="F:ATP binding"/>
    <property type="evidence" value="ECO:0007669"/>
    <property type="project" value="UniProtKB-KW"/>
</dbReference>
<keyword evidence="2" id="KW-0378">Hydrolase</keyword>
<dbReference type="InterPro" id="IPR011545">
    <property type="entry name" value="DEAD/DEAH_box_helicase_dom"/>
</dbReference>
<dbReference type="GO" id="GO:0016787">
    <property type="term" value="F:hydrolase activity"/>
    <property type="evidence" value="ECO:0007669"/>
    <property type="project" value="UniProtKB-KW"/>
</dbReference>
<dbReference type="GO" id="GO:0003724">
    <property type="term" value="F:RNA helicase activity"/>
    <property type="evidence" value="ECO:0007669"/>
    <property type="project" value="TreeGrafter"/>
</dbReference>
<accession>A0A8T5ZX15</accession>
<feature type="domain" description="Helicase ATP-binding" evidence="5">
    <location>
        <begin position="34"/>
        <end position="192"/>
    </location>
</feature>
<dbReference type="PANTHER" id="PTHR47959:SF1">
    <property type="entry name" value="ATP-DEPENDENT RNA HELICASE DBPA"/>
    <property type="match status" value="1"/>
</dbReference>
<dbReference type="SMART" id="SM00487">
    <property type="entry name" value="DEXDc"/>
    <property type="match status" value="1"/>
</dbReference>
<protein>
    <submittedName>
        <fullName evidence="6">DEAD/DEAH box helicase</fullName>
    </submittedName>
</protein>
<dbReference type="GO" id="GO:0005829">
    <property type="term" value="C:cytosol"/>
    <property type="evidence" value="ECO:0007669"/>
    <property type="project" value="TreeGrafter"/>
</dbReference>
<evidence type="ECO:0000256" key="4">
    <source>
        <dbReference type="ARBA" id="ARBA00022840"/>
    </source>
</evidence>
<keyword evidence="1" id="KW-0547">Nucleotide-binding</keyword>
<name>A0A8T5ZX15_ECOLX</name>
<dbReference type="AlphaFoldDB" id="A0A8T5ZX15"/>
<dbReference type="SUPFAM" id="SSF52540">
    <property type="entry name" value="P-loop containing nucleoside triphosphate hydrolases"/>
    <property type="match status" value="1"/>
</dbReference>
<dbReference type="PANTHER" id="PTHR47959">
    <property type="entry name" value="ATP-DEPENDENT RNA HELICASE RHLE-RELATED"/>
    <property type="match status" value="1"/>
</dbReference>
<dbReference type="EMBL" id="WTRC01000129">
    <property type="protein sequence ID" value="MWT21417.1"/>
    <property type="molecule type" value="Genomic_DNA"/>
</dbReference>